<feature type="region of interest" description="Disordered" evidence="6">
    <location>
        <begin position="881"/>
        <end position="914"/>
    </location>
</feature>
<dbReference type="SMART" id="SM00185">
    <property type="entry name" value="ARM"/>
    <property type="match status" value="3"/>
</dbReference>
<evidence type="ECO:0000313" key="7">
    <source>
        <dbReference type="EMBL" id="KAF4313092.1"/>
    </source>
</evidence>
<dbReference type="EMBL" id="WWBZ02000001">
    <property type="protein sequence ID" value="KAF4313092.1"/>
    <property type="molecule type" value="Genomic_DNA"/>
</dbReference>
<dbReference type="OrthoDB" id="5559898at2759"/>
<sequence>MTRAPSPPALGELRNPSSPAARVAALKQLKNFIVGHDQRKELVVRRSIIPELARVLQANVKAAGKRRQRHLNGGGTSIAASVGESTESWTHEDEERLQATLIVGSLALGGPPFVAPILAGDLLQPLLAALSPSDAPPKLVIATLRTLISLATATGSDLFPNPHRARIASEIYHKPDGDALTEILAQRSAMRTTQEQIGLAAELISKTCREDEYRNFLVKAGALDLLAAHFAAHVSASSLVSPVIEVSAIASFPPAPSKSNFLHIVSAIASIIANSNYRAARFVYSQPIVAIFPSAKQISSFEKYGFMIQPRPSVSYSTQSIPPYEYLLPQLQVAQTKESNFSKAFPALGSLTAPGDGARISSFADPNLQSSKHVTGQEYETAIYAWCIRMAREHRDDERLVFVELLTELVKFAESNPIDNRSEYIKESQRRLLAVLIVPLLSKMIDDGETGGRSERATKAMRLMAALLEYDAILQNAAADSGIIRRVCQVLKKSFDVVIGEQPKRWSPIPTSPDEMDSLEGVERVDVLGNPGVSQEVHLLLKSRECSLLALAAIAHKEDPHRKTIIESGAVACIADSLIPYERDDEETARGNISTGAKDGNPVPVLIAACNAARAMSRSVSVLRTSMMDYGIAKPIYGLLVHPVIDVQIATTDVLCNLLLQFSPMREDLIEAGVVKTLCEHAHSADARIRLISLWALKHLVLQADNEIKVQCLEELGTGWLINTVSGEARQVQMPAKGHFQNSRPDTPSLGMGTPNAAGEQVDLLNAVEEPSMDIDNDTGASGDEDDVMADSIGLLRNRSANSNSTVAKNKAKLRAIKDAETNPIIRAQKEDLRIQEQALDFIRNLIMADAGSSPGDMIDHVLQTFGRDRFFEILTAKLRPRSPSSSNAHPSTSSSPNPELAAPNRSSGTSAPSAFAHLAPPEILLATTFIIVHLANGKPSHRQLVIAQSQLMHHILPLFAHPDRRIRVACVWLVNNLTWIEDTSDHANARQRAAELRNLGVEEKVKLCLSDAELDVRERAKTAMEQIAKLVEGSGSGGGAGGSGTPGGGSTPGFVGLGAGGGGGSASHRGWGHDR</sequence>
<evidence type="ECO:0000313" key="8">
    <source>
        <dbReference type="Proteomes" id="UP000572817"/>
    </source>
</evidence>
<evidence type="ECO:0000256" key="5">
    <source>
        <dbReference type="ARBA" id="ARBA00023242"/>
    </source>
</evidence>
<dbReference type="GO" id="GO:0043161">
    <property type="term" value="P:proteasome-mediated ubiquitin-dependent protein catabolic process"/>
    <property type="evidence" value="ECO:0007669"/>
    <property type="project" value="TreeGrafter"/>
</dbReference>
<comment type="subcellular location">
    <subcellularLocation>
        <location evidence="2">Cytoplasm</location>
    </subcellularLocation>
    <subcellularLocation>
        <location evidence="1">Nucleus</location>
    </subcellularLocation>
</comment>
<gene>
    <name evidence="7" type="ORF">GTA08_BOTSDO00803</name>
</gene>
<evidence type="ECO:0000256" key="6">
    <source>
        <dbReference type="SAM" id="MobiDB-lite"/>
    </source>
</evidence>
<dbReference type="Gene3D" id="1.25.10.10">
    <property type="entry name" value="Leucine-rich Repeat Variant"/>
    <property type="match status" value="3"/>
</dbReference>
<dbReference type="AlphaFoldDB" id="A0A8H4NFG1"/>
<keyword evidence="3" id="KW-0963">Cytoplasm</keyword>
<organism evidence="7 8">
    <name type="scientific">Botryosphaeria dothidea</name>
    <dbReference type="NCBI Taxonomy" id="55169"/>
    <lineage>
        <taxon>Eukaryota</taxon>
        <taxon>Fungi</taxon>
        <taxon>Dikarya</taxon>
        <taxon>Ascomycota</taxon>
        <taxon>Pezizomycotina</taxon>
        <taxon>Dothideomycetes</taxon>
        <taxon>Dothideomycetes incertae sedis</taxon>
        <taxon>Botryosphaeriales</taxon>
        <taxon>Botryosphaeriaceae</taxon>
        <taxon>Botryosphaeria</taxon>
    </lineage>
</organism>
<feature type="compositionally biased region" description="Gly residues" evidence="6">
    <location>
        <begin position="1035"/>
        <end position="1066"/>
    </location>
</feature>
<dbReference type="Pfam" id="PF00514">
    <property type="entry name" value="Arm"/>
    <property type="match status" value="1"/>
</dbReference>
<feature type="compositionally biased region" description="Low complexity" evidence="6">
    <location>
        <begin position="882"/>
        <end position="899"/>
    </location>
</feature>
<evidence type="ECO:0000256" key="2">
    <source>
        <dbReference type="ARBA" id="ARBA00004496"/>
    </source>
</evidence>
<dbReference type="InterPro" id="IPR038739">
    <property type="entry name" value="ARMC8/Vid28"/>
</dbReference>
<dbReference type="InterPro" id="IPR016024">
    <property type="entry name" value="ARM-type_fold"/>
</dbReference>
<dbReference type="GO" id="GO:0005737">
    <property type="term" value="C:cytoplasm"/>
    <property type="evidence" value="ECO:0007669"/>
    <property type="project" value="UniProtKB-SubCell"/>
</dbReference>
<dbReference type="GO" id="GO:0005634">
    <property type="term" value="C:nucleus"/>
    <property type="evidence" value="ECO:0007669"/>
    <property type="project" value="UniProtKB-SubCell"/>
</dbReference>
<evidence type="ECO:0000256" key="4">
    <source>
        <dbReference type="ARBA" id="ARBA00022737"/>
    </source>
</evidence>
<dbReference type="PANTHER" id="PTHR15651:SF7">
    <property type="entry name" value="ARMADILLO REPEAT-CONTAINING PROTEIN 8"/>
    <property type="match status" value="1"/>
</dbReference>
<keyword evidence="8" id="KW-1185">Reference proteome</keyword>
<reference evidence="7" key="1">
    <citation type="submission" date="2020-04" db="EMBL/GenBank/DDBJ databases">
        <title>Genome Assembly and Annotation of Botryosphaeria dothidea sdau 11-99, a Latent Pathogen of Apple Fruit Ring Rot in China.</title>
        <authorList>
            <person name="Yu C."/>
            <person name="Diao Y."/>
            <person name="Lu Q."/>
            <person name="Zhao J."/>
            <person name="Cui S."/>
            <person name="Peng C."/>
            <person name="He B."/>
            <person name="Liu H."/>
        </authorList>
    </citation>
    <scope>NUCLEOTIDE SEQUENCE [LARGE SCALE GENOMIC DNA]</scope>
    <source>
        <strain evidence="7">Sdau11-99</strain>
    </source>
</reference>
<proteinExistence type="predicted"/>
<name>A0A8H4NFG1_9PEZI</name>
<feature type="region of interest" description="Disordered" evidence="6">
    <location>
        <begin position="1033"/>
        <end position="1076"/>
    </location>
</feature>
<keyword evidence="4" id="KW-0677">Repeat</keyword>
<dbReference type="Proteomes" id="UP000572817">
    <property type="component" value="Unassembled WGS sequence"/>
</dbReference>
<dbReference type="InterPro" id="IPR011989">
    <property type="entry name" value="ARM-like"/>
</dbReference>
<protein>
    <recommendedName>
        <fullName evidence="9">Armadillo repeat-containing protein 8</fullName>
    </recommendedName>
</protein>
<evidence type="ECO:0000256" key="1">
    <source>
        <dbReference type="ARBA" id="ARBA00004123"/>
    </source>
</evidence>
<evidence type="ECO:0000256" key="3">
    <source>
        <dbReference type="ARBA" id="ARBA00022490"/>
    </source>
</evidence>
<dbReference type="InterPro" id="IPR000225">
    <property type="entry name" value="Armadillo"/>
</dbReference>
<dbReference type="GO" id="GO:0034657">
    <property type="term" value="C:GID complex"/>
    <property type="evidence" value="ECO:0007669"/>
    <property type="project" value="TreeGrafter"/>
</dbReference>
<dbReference type="SUPFAM" id="SSF48371">
    <property type="entry name" value="ARM repeat"/>
    <property type="match status" value="1"/>
</dbReference>
<comment type="caution">
    <text evidence="7">The sequence shown here is derived from an EMBL/GenBank/DDBJ whole genome shotgun (WGS) entry which is preliminary data.</text>
</comment>
<keyword evidence="5" id="KW-0539">Nucleus</keyword>
<accession>A0A8H4NFG1</accession>
<dbReference type="PANTHER" id="PTHR15651">
    <property type="entry name" value="ARMADILLO REPEAT-CONTAINING PROTEIN 8"/>
    <property type="match status" value="1"/>
</dbReference>
<evidence type="ECO:0008006" key="9">
    <source>
        <dbReference type="Google" id="ProtNLM"/>
    </source>
</evidence>